<dbReference type="HOGENOM" id="CLU_059734_1_1_7"/>
<comment type="similarity">
    <text evidence="2">Belongs to the SAM hydrolase / SAM-dependent halogenase family.</text>
</comment>
<dbReference type="EMBL" id="CP002629">
    <property type="protein sequence ID" value="AEB07939.1"/>
    <property type="molecule type" value="Genomic_DNA"/>
</dbReference>
<dbReference type="PANTHER" id="PTHR35092">
    <property type="entry name" value="CHLORINASE MJ1651"/>
    <property type="match status" value="1"/>
</dbReference>
<name>F2NGN2_DESAR</name>
<dbReference type="InterPro" id="IPR023228">
    <property type="entry name" value="SAM_OH_AdoTrfase_N_sf"/>
</dbReference>
<dbReference type="eggNOG" id="COG1912">
    <property type="taxonomic scope" value="Bacteria"/>
</dbReference>
<dbReference type="InterPro" id="IPR046469">
    <property type="entry name" value="SAM_HAT_N"/>
</dbReference>
<keyword evidence="1" id="KW-0949">S-adenosyl-L-methionine</keyword>
<reference evidence="5 6" key="1">
    <citation type="journal article" date="2011" name="Stand. Genomic Sci.">
        <title>Complete genome sequence of the acetate-degrading sulfate reducer Desulfobacca acetoxidans type strain (ASRB2).</title>
        <authorList>
            <person name="Goker M."/>
            <person name="Teshima H."/>
            <person name="Lapidus A."/>
            <person name="Nolan M."/>
            <person name="Lucas S."/>
            <person name="Hammon N."/>
            <person name="Deshpande S."/>
            <person name="Cheng J.F."/>
            <person name="Tapia R."/>
            <person name="Han C."/>
            <person name="Goodwin L."/>
            <person name="Pitluck S."/>
            <person name="Huntemann M."/>
            <person name="Liolios K."/>
            <person name="Ivanova N."/>
            <person name="Pagani I."/>
            <person name="Mavromatis K."/>
            <person name="Ovchinikova G."/>
            <person name="Pati A."/>
            <person name="Chen A."/>
            <person name="Palaniappan K."/>
            <person name="Land M."/>
            <person name="Hauser L."/>
            <person name="Brambilla E.M."/>
            <person name="Rohde M."/>
            <person name="Spring S."/>
            <person name="Detter J.C."/>
            <person name="Woyke T."/>
            <person name="Bristow J."/>
            <person name="Eisen J.A."/>
            <person name="Markowitz V."/>
            <person name="Hugenholtz P."/>
            <person name="Kyrpides N.C."/>
            <person name="Klenk H.P."/>
        </authorList>
    </citation>
    <scope>NUCLEOTIDE SEQUENCE [LARGE SCALE GENOMIC DNA]</scope>
    <source>
        <strain evidence="6">ATCC 700848 / DSM 11109 / ASRB2</strain>
    </source>
</reference>
<evidence type="ECO:0000259" key="4">
    <source>
        <dbReference type="Pfam" id="PF20257"/>
    </source>
</evidence>
<dbReference type="Gene3D" id="2.40.30.90">
    <property type="entry name" value="Bacterial fluorinating enzyme like"/>
    <property type="match status" value="1"/>
</dbReference>
<dbReference type="AlphaFoldDB" id="F2NGN2"/>
<organism evidence="5 6">
    <name type="scientific">Desulfobacca acetoxidans (strain ATCC 700848 / DSM 11109 / ASRB2)</name>
    <dbReference type="NCBI Taxonomy" id="880072"/>
    <lineage>
        <taxon>Bacteria</taxon>
        <taxon>Pseudomonadati</taxon>
        <taxon>Thermodesulfobacteriota</taxon>
        <taxon>Desulfobaccia</taxon>
        <taxon>Desulfobaccales</taxon>
        <taxon>Desulfobaccaceae</taxon>
        <taxon>Desulfobacca</taxon>
    </lineage>
</organism>
<keyword evidence="6" id="KW-1185">Reference proteome</keyword>
<gene>
    <name evidence="5" type="ordered locus">Desac_0040</name>
</gene>
<dbReference type="InterPro" id="IPR002747">
    <property type="entry name" value="SAM_OH_AdoTrfase"/>
</dbReference>
<protein>
    <recommendedName>
        <fullName evidence="7">SAM-dependent chlorinase/fluorinase</fullName>
    </recommendedName>
</protein>
<dbReference type="PANTHER" id="PTHR35092:SF1">
    <property type="entry name" value="CHLORINASE MJ1651"/>
    <property type="match status" value="1"/>
</dbReference>
<evidence type="ECO:0000256" key="2">
    <source>
        <dbReference type="ARBA" id="ARBA00024035"/>
    </source>
</evidence>
<dbReference type="SUPFAM" id="SSF101852">
    <property type="entry name" value="Bacterial fluorinating enzyme, C-terminal domain"/>
    <property type="match status" value="1"/>
</dbReference>
<dbReference type="RefSeq" id="WP_013705054.1">
    <property type="nucleotide sequence ID" value="NC_015388.1"/>
</dbReference>
<sequence length="278" mass="29680">MATGRLCPPIITLLTDFGLQDVYVGVMKGVILGINPNVRLVDLTHNVPPHDIAAGAFLLRSAWQFFPPGAIHLAVVDPGVGSDRRALAIFCRDHYFVGPDNGLFSLIFSGESAAAIVSLEKAEFFLPKVSATFHGRDIMAPTAAYISLGTPLTALGPSLTDPVALNLPAPRLEERRLLGEIIYGDRFGNLISNILFADLQIWRQGQPIGLTVNGHPIPHLVRTYHEVPSGTLLALEGSHGYLEIACRLGSAAQALHTGPGGQVVATLASSVERRPHAP</sequence>
<evidence type="ECO:0000313" key="5">
    <source>
        <dbReference type="EMBL" id="AEB07939.1"/>
    </source>
</evidence>
<dbReference type="Pfam" id="PF20257">
    <property type="entry name" value="SAM_HAT_C"/>
    <property type="match status" value="1"/>
</dbReference>
<feature type="domain" description="S-adenosyl-l-methionine hydroxide adenosyltransferase C-terminal" evidence="4">
    <location>
        <begin position="179"/>
        <end position="263"/>
    </location>
</feature>
<dbReference type="PIRSF" id="PIRSF006779">
    <property type="entry name" value="UCP006779"/>
    <property type="match status" value="1"/>
</dbReference>
<evidence type="ECO:0000256" key="1">
    <source>
        <dbReference type="ARBA" id="ARBA00022691"/>
    </source>
</evidence>
<dbReference type="Pfam" id="PF01887">
    <property type="entry name" value="SAM_HAT_N"/>
    <property type="match status" value="1"/>
</dbReference>
<dbReference type="Gene3D" id="3.40.50.10790">
    <property type="entry name" value="S-adenosyl-l-methionine hydroxide adenosyltransferase, N-terminal"/>
    <property type="match status" value="1"/>
</dbReference>
<evidence type="ECO:0000259" key="3">
    <source>
        <dbReference type="Pfam" id="PF01887"/>
    </source>
</evidence>
<dbReference type="InterPro" id="IPR046470">
    <property type="entry name" value="SAM_HAT_C"/>
</dbReference>
<evidence type="ECO:0008006" key="7">
    <source>
        <dbReference type="Google" id="ProtNLM"/>
    </source>
</evidence>
<accession>F2NGN2</accession>
<evidence type="ECO:0000313" key="6">
    <source>
        <dbReference type="Proteomes" id="UP000000483"/>
    </source>
</evidence>
<dbReference type="STRING" id="880072.Desac_0040"/>
<proteinExistence type="inferred from homology"/>
<dbReference type="SUPFAM" id="SSF102522">
    <property type="entry name" value="Bacterial fluorinating enzyme, N-terminal domain"/>
    <property type="match status" value="1"/>
</dbReference>
<dbReference type="KEGG" id="dao:Desac_0040"/>
<dbReference type="OrthoDB" id="9792195at2"/>
<dbReference type="Proteomes" id="UP000000483">
    <property type="component" value="Chromosome"/>
</dbReference>
<reference evidence="6" key="2">
    <citation type="submission" date="2011-03" db="EMBL/GenBank/DDBJ databases">
        <title>The complete genome of Desulfobacca acetoxidans DSM 11109.</title>
        <authorList>
            <consortium name="US DOE Joint Genome Institute (JGI-PGF)"/>
            <person name="Lucas S."/>
            <person name="Copeland A."/>
            <person name="Lapidus A."/>
            <person name="Bruce D."/>
            <person name="Goodwin L."/>
            <person name="Pitluck S."/>
            <person name="Peters L."/>
            <person name="Kyrpides N."/>
            <person name="Mavromatis K."/>
            <person name="Ivanova N."/>
            <person name="Ovchinnikova G."/>
            <person name="Teshima H."/>
            <person name="Detter J.C."/>
            <person name="Han C."/>
            <person name="Land M."/>
            <person name="Hauser L."/>
            <person name="Markowitz V."/>
            <person name="Cheng J.-F."/>
            <person name="Hugenholtz P."/>
            <person name="Woyke T."/>
            <person name="Wu D."/>
            <person name="Spring S."/>
            <person name="Schueler E."/>
            <person name="Brambilla E."/>
            <person name="Klenk H.-P."/>
            <person name="Eisen J.A."/>
        </authorList>
    </citation>
    <scope>NUCLEOTIDE SEQUENCE [LARGE SCALE GENOMIC DNA]</scope>
    <source>
        <strain evidence="6">ATCC 700848 / DSM 11109 / ASRB2</strain>
    </source>
</reference>
<dbReference type="InterPro" id="IPR023227">
    <property type="entry name" value="SAM_OH_AdoTrfase_C_sf"/>
</dbReference>
<feature type="domain" description="S-adenosyl-l-methionine hydroxide adenosyltransferase N-terminal" evidence="3">
    <location>
        <begin position="11"/>
        <end position="156"/>
    </location>
</feature>